<feature type="domain" description="Signal transduction histidine kinase internal region" evidence="4">
    <location>
        <begin position="367"/>
        <end position="443"/>
    </location>
</feature>
<keyword evidence="1" id="KW-0812">Transmembrane</keyword>
<keyword evidence="1" id="KW-1133">Transmembrane helix</keyword>
<accession>A0A5B8VXE4</accession>
<sequence>MKSKFFVWLTGLILSFISPLPSPAQTKQDLSFGNHFTFEYKGAYYGVKDTNLAQMSAFKMINTKHPIWLGVKLNPNLVDFFASSVKSMSKEYPSYIISDTSAAIIIAYGITKANVNDYRYHVVENDSIELVPWSKLPMLQQKYGAIEPYGFLGKFKAPGKQLLVEVLNTKNYDIRQGVVFDWKPNFKPFVTQIEINRTKDYFNLDNIKLNHGYATKFKEHTGVPLDFSFPADSVVSIRLYYKHHETIPYVVYLVKNVNGKKDTTQMGYYNRENYYDIDGKFYNKPGKYEIIIQRANELGKWPEDQVLRIPFEVKPLPVSDKKVSIKQALPYIIATLTGVVLLFGGYYRRNQVKLLRAAQEKQTAGLKLQSIRAQLNPHFMFNALTSIQNLVNKNDIAGANHYLAKFAGLTRQVLDTGNEELLSLEQELAILDDYLQMEQLRFGFKYEIITDPDLNKANIEIPAMLLQPFVENAVKHGVAIVKEQGRIEVSVRGQGHDIILTIKDNGEWIEVNNAGEISGYGLKLSQQRVALLNQLYKDQPVSLHIDKQGPGTVVRIRLSNWI</sequence>
<dbReference type="EMBL" id="CP042437">
    <property type="protein sequence ID" value="QEC76079.1"/>
    <property type="molecule type" value="Genomic_DNA"/>
</dbReference>
<dbReference type="InterPro" id="IPR036890">
    <property type="entry name" value="HATPase_C_sf"/>
</dbReference>
<feature type="signal peptide" evidence="2">
    <location>
        <begin position="1"/>
        <end position="24"/>
    </location>
</feature>
<name>A0A5B8VXE4_9SPHI</name>
<dbReference type="SUPFAM" id="SSF55874">
    <property type="entry name" value="ATPase domain of HSP90 chaperone/DNA topoisomerase II/histidine kinase"/>
    <property type="match status" value="1"/>
</dbReference>
<evidence type="ECO:0000256" key="2">
    <source>
        <dbReference type="SAM" id="SignalP"/>
    </source>
</evidence>
<evidence type="ECO:0000313" key="6">
    <source>
        <dbReference type="Proteomes" id="UP000321362"/>
    </source>
</evidence>
<protein>
    <submittedName>
        <fullName evidence="5">Uncharacterized protein</fullName>
    </submittedName>
</protein>
<dbReference type="InterPro" id="IPR003594">
    <property type="entry name" value="HATPase_dom"/>
</dbReference>
<evidence type="ECO:0000313" key="5">
    <source>
        <dbReference type="EMBL" id="QEC76079.1"/>
    </source>
</evidence>
<dbReference type="PANTHER" id="PTHR34220">
    <property type="entry name" value="SENSOR HISTIDINE KINASE YPDA"/>
    <property type="match status" value="1"/>
</dbReference>
<dbReference type="AlphaFoldDB" id="A0A5B8VXE4"/>
<gene>
    <name evidence="5" type="ORF">FSB76_09020</name>
</gene>
<dbReference type="Gene3D" id="3.30.565.10">
    <property type="entry name" value="Histidine kinase-like ATPase, C-terminal domain"/>
    <property type="match status" value="1"/>
</dbReference>
<keyword evidence="2" id="KW-0732">Signal</keyword>
<feature type="domain" description="Histidine kinase/HSP90-like ATPase" evidence="3">
    <location>
        <begin position="465"/>
        <end position="558"/>
    </location>
</feature>
<keyword evidence="1" id="KW-0472">Membrane</keyword>
<evidence type="ECO:0000256" key="1">
    <source>
        <dbReference type="SAM" id="Phobius"/>
    </source>
</evidence>
<organism evidence="5 6">
    <name type="scientific">Mucilaginibacter ginsenosidivorax</name>
    <dbReference type="NCBI Taxonomy" id="862126"/>
    <lineage>
        <taxon>Bacteria</taxon>
        <taxon>Pseudomonadati</taxon>
        <taxon>Bacteroidota</taxon>
        <taxon>Sphingobacteriia</taxon>
        <taxon>Sphingobacteriales</taxon>
        <taxon>Sphingobacteriaceae</taxon>
        <taxon>Mucilaginibacter</taxon>
    </lineage>
</organism>
<reference evidence="5 6" key="1">
    <citation type="journal article" date="2013" name="J. Microbiol.">
        <title>Mucilaginibacter ginsenosidivorax sp. nov., with ginsenoside converting activity isolated from sediment.</title>
        <authorList>
            <person name="Kim J.K."/>
            <person name="Choi T.E."/>
            <person name="Liu Q.M."/>
            <person name="Park H.Y."/>
            <person name="Yi T.H."/>
            <person name="Yoon M.H."/>
            <person name="Kim S.C."/>
            <person name="Im W.T."/>
        </authorList>
    </citation>
    <scope>NUCLEOTIDE SEQUENCE [LARGE SCALE GENOMIC DNA]</scope>
    <source>
        <strain evidence="5 6">KHI28</strain>
    </source>
</reference>
<feature type="chain" id="PRO_5022929673" evidence="2">
    <location>
        <begin position="25"/>
        <end position="562"/>
    </location>
</feature>
<dbReference type="Pfam" id="PF02518">
    <property type="entry name" value="HATPase_c"/>
    <property type="match status" value="1"/>
</dbReference>
<feature type="transmembrane region" description="Helical" evidence="1">
    <location>
        <begin position="328"/>
        <end position="347"/>
    </location>
</feature>
<dbReference type="Proteomes" id="UP000321362">
    <property type="component" value="Chromosome"/>
</dbReference>
<keyword evidence="6" id="KW-1185">Reference proteome</keyword>
<evidence type="ECO:0000259" key="3">
    <source>
        <dbReference type="Pfam" id="PF02518"/>
    </source>
</evidence>
<dbReference type="GO" id="GO:0000155">
    <property type="term" value="F:phosphorelay sensor kinase activity"/>
    <property type="evidence" value="ECO:0007669"/>
    <property type="project" value="InterPro"/>
</dbReference>
<dbReference type="PANTHER" id="PTHR34220:SF7">
    <property type="entry name" value="SENSOR HISTIDINE KINASE YPDA"/>
    <property type="match status" value="1"/>
</dbReference>
<evidence type="ECO:0000259" key="4">
    <source>
        <dbReference type="Pfam" id="PF06580"/>
    </source>
</evidence>
<dbReference type="RefSeq" id="WP_147053261.1">
    <property type="nucleotide sequence ID" value="NZ_CP042437.1"/>
</dbReference>
<proteinExistence type="predicted"/>
<dbReference type="InterPro" id="IPR010559">
    <property type="entry name" value="Sig_transdc_His_kin_internal"/>
</dbReference>
<dbReference type="OrthoDB" id="9809670at2"/>
<dbReference type="KEGG" id="mgk:FSB76_09020"/>
<dbReference type="InterPro" id="IPR050640">
    <property type="entry name" value="Bact_2-comp_sensor_kinase"/>
</dbReference>
<dbReference type="GO" id="GO:0016020">
    <property type="term" value="C:membrane"/>
    <property type="evidence" value="ECO:0007669"/>
    <property type="project" value="InterPro"/>
</dbReference>
<dbReference type="Pfam" id="PF06580">
    <property type="entry name" value="His_kinase"/>
    <property type="match status" value="1"/>
</dbReference>